<dbReference type="Proteomes" id="UP000800984">
    <property type="component" value="Unassembled WGS sequence"/>
</dbReference>
<dbReference type="EMBL" id="JAAJBT010000012">
    <property type="protein sequence ID" value="NHM03022.1"/>
    <property type="molecule type" value="Genomic_DNA"/>
</dbReference>
<name>A0ABX0I7C2_9FLAO</name>
<dbReference type="RefSeq" id="WP_166078170.1">
    <property type="nucleotide sequence ID" value="NZ_JAAJBT010000012.1"/>
</dbReference>
<accession>A0ABX0I7C2</accession>
<evidence type="ECO:0000313" key="2">
    <source>
        <dbReference type="Proteomes" id="UP000800984"/>
    </source>
</evidence>
<protein>
    <submittedName>
        <fullName evidence="1">Uncharacterized protein</fullName>
    </submittedName>
</protein>
<evidence type="ECO:0000313" key="1">
    <source>
        <dbReference type="EMBL" id="NHM03022.1"/>
    </source>
</evidence>
<organism evidence="1 2">
    <name type="scientific">Flavobacterium difficile</name>
    <dbReference type="NCBI Taxonomy" id="2709659"/>
    <lineage>
        <taxon>Bacteria</taxon>
        <taxon>Pseudomonadati</taxon>
        <taxon>Bacteroidota</taxon>
        <taxon>Flavobacteriia</taxon>
        <taxon>Flavobacteriales</taxon>
        <taxon>Flavobacteriaceae</taxon>
        <taxon>Flavobacterium</taxon>
    </lineage>
</organism>
<reference evidence="1 2" key="1">
    <citation type="submission" date="2020-02" db="EMBL/GenBank/DDBJ databases">
        <authorList>
            <person name="Chen W.-M."/>
        </authorList>
    </citation>
    <scope>NUCLEOTIDE SEQUENCE [LARGE SCALE GENOMIC DNA]</scope>
    <source>
        <strain evidence="1 2">KDG-16</strain>
    </source>
</reference>
<sequence>MKKKIEGELISIAHRLLKLKSHTETVQLHEEVKKLYEQLTLLKFYEAHTALVNEEFSEAVFEEKVAKIVVGTIEVEEDEDEVMMEMASKEHIAHIEEELFEKNNISHEAFPGNEEVEVGMASKEYIAQIKEELFENNSISHEVFPAKEVKEEAIVETVVEVKEEKKEITSNSEIIGTKVSKQISMDDILVHDYQATMFVKKDEPIIEDLIKEPVFEAVQPEVVKEEPVKVEAVKKEEVVAEIKEEPKPEPIPTGKAITLGLNDKIAFEKNLFAGNGDDLQRVISQLNTFTNWDEAKSFVLDFVKPDYNNWVGKEQFEKMFLDIVENKFK</sequence>
<keyword evidence="2" id="KW-1185">Reference proteome</keyword>
<proteinExistence type="predicted"/>
<comment type="caution">
    <text evidence="1">The sequence shown here is derived from an EMBL/GenBank/DDBJ whole genome shotgun (WGS) entry which is preliminary data.</text>
</comment>
<gene>
    <name evidence="1" type="ORF">G4D72_12995</name>
</gene>